<dbReference type="STRING" id="6185.A0A094ZMS7"/>
<organism evidence="3">
    <name type="scientific">Schistosoma haematobium</name>
    <name type="common">Blood fluke</name>
    <dbReference type="NCBI Taxonomy" id="6185"/>
    <lineage>
        <taxon>Eukaryota</taxon>
        <taxon>Metazoa</taxon>
        <taxon>Spiralia</taxon>
        <taxon>Lophotrochozoa</taxon>
        <taxon>Platyhelminthes</taxon>
        <taxon>Trematoda</taxon>
        <taxon>Digenea</taxon>
        <taxon>Strigeidida</taxon>
        <taxon>Schistosomatoidea</taxon>
        <taxon>Schistosomatidae</taxon>
        <taxon>Schistosoma</taxon>
    </lineage>
</organism>
<dbReference type="PANTHER" id="PTHR44500">
    <property type="entry name" value="DNAJ HOMOLOG SUBFAMILY C MEMBER 12"/>
    <property type="match status" value="1"/>
</dbReference>
<dbReference type="SUPFAM" id="SSF46565">
    <property type="entry name" value="Chaperone J-domain"/>
    <property type="match status" value="1"/>
</dbReference>
<sequence>MNTLLSKPNLAKDNFYELLGVSKDSTEDQILYEYRIKARELHPDKNSEPNSASLFQKIQKAKEVLTNSNLRSMYDTWLFSNISVSFEQYLGLQKNFEECMHWYSNADKTPRMLDSTSDSGLLLCYTCQLFFLDGHFKNENNSDKLLNIVKLFRAYEI</sequence>
<dbReference type="PRINTS" id="PR00625">
    <property type="entry name" value="JDOMAIN"/>
</dbReference>
<evidence type="ECO:0000313" key="3">
    <source>
        <dbReference type="EMBL" id="KGB34249.1"/>
    </source>
</evidence>
<dbReference type="InterPro" id="IPR036869">
    <property type="entry name" value="J_dom_sf"/>
</dbReference>
<feature type="non-terminal residue" evidence="3">
    <location>
        <position position="157"/>
    </location>
</feature>
<dbReference type="AlphaFoldDB" id="A0A094ZMS7"/>
<proteinExistence type="predicted"/>
<protein>
    <submittedName>
        <fullName evidence="3">J domain-containing protein</fullName>
    </submittedName>
</protein>
<dbReference type="EMBL" id="KL250597">
    <property type="protein sequence ID" value="KGB34249.1"/>
    <property type="molecule type" value="Genomic_DNA"/>
</dbReference>
<evidence type="ECO:0000259" key="2">
    <source>
        <dbReference type="PROSITE" id="PS50076"/>
    </source>
</evidence>
<dbReference type="OrthoDB" id="436519at2759"/>
<dbReference type="GO" id="GO:0005737">
    <property type="term" value="C:cytoplasm"/>
    <property type="evidence" value="ECO:0007669"/>
    <property type="project" value="TreeGrafter"/>
</dbReference>
<dbReference type="PANTHER" id="PTHR44500:SF1">
    <property type="entry name" value="DNAJ HOMOLOG SUBFAMILY C MEMBER 12"/>
    <property type="match status" value="1"/>
</dbReference>
<accession>A0A094ZMS7</accession>
<evidence type="ECO:0000256" key="1">
    <source>
        <dbReference type="ARBA" id="ARBA00023186"/>
    </source>
</evidence>
<dbReference type="Gene3D" id="1.10.287.110">
    <property type="entry name" value="DnaJ domain"/>
    <property type="match status" value="1"/>
</dbReference>
<dbReference type="CDD" id="cd06257">
    <property type="entry name" value="DnaJ"/>
    <property type="match status" value="1"/>
</dbReference>
<dbReference type="PROSITE" id="PS50076">
    <property type="entry name" value="DNAJ_2"/>
    <property type="match status" value="1"/>
</dbReference>
<gene>
    <name evidence="3" type="ORF">MS3_02444</name>
</gene>
<dbReference type="InterPro" id="IPR029827">
    <property type="entry name" value="JDP1-like"/>
</dbReference>
<feature type="domain" description="J" evidence="2">
    <location>
        <begin position="14"/>
        <end position="78"/>
    </location>
</feature>
<dbReference type="Pfam" id="PF00226">
    <property type="entry name" value="DnaJ"/>
    <property type="match status" value="1"/>
</dbReference>
<name>A0A094ZMS7_SCHHA</name>
<dbReference type="SMART" id="SM00271">
    <property type="entry name" value="DnaJ"/>
    <property type="match status" value="1"/>
</dbReference>
<dbReference type="InterPro" id="IPR001623">
    <property type="entry name" value="DnaJ_domain"/>
</dbReference>
<keyword evidence="1" id="KW-0143">Chaperone</keyword>
<reference evidence="3" key="1">
    <citation type="journal article" date="2012" name="Nat. Genet.">
        <title>Whole-genome sequence of Schistosoma haematobium.</title>
        <authorList>
            <person name="Young N.D."/>
            <person name="Jex A.R."/>
            <person name="Li B."/>
            <person name="Liu S."/>
            <person name="Yang L."/>
            <person name="Xiong Z."/>
            <person name="Li Y."/>
            <person name="Cantacessi C."/>
            <person name="Hall R.S."/>
            <person name="Xu X."/>
            <person name="Chen F."/>
            <person name="Wu X."/>
            <person name="Zerlotini A."/>
            <person name="Oliveira G."/>
            <person name="Hofmann A."/>
            <person name="Zhang G."/>
            <person name="Fang X."/>
            <person name="Kang Y."/>
            <person name="Campbell B.E."/>
            <person name="Loukas A."/>
            <person name="Ranganathan S."/>
            <person name="Rollinson D."/>
            <person name="Rinaldi G."/>
            <person name="Brindley P.J."/>
            <person name="Yang H."/>
            <person name="Wang J."/>
            <person name="Wang J."/>
            <person name="Gasser R.B."/>
        </authorList>
    </citation>
    <scope>NUCLEOTIDE SEQUENCE [LARGE SCALE GENOMIC DNA]</scope>
</reference>